<dbReference type="OrthoDB" id="7840639at2759"/>
<dbReference type="Proteomes" id="UP000728032">
    <property type="component" value="Unassembled WGS sequence"/>
</dbReference>
<dbReference type="AlphaFoldDB" id="A0A7R9M3K8"/>
<evidence type="ECO:0000313" key="5">
    <source>
        <dbReference type="EMBL" id="CAD7652941.1"/>
    </source>
</evidence>
<sequence>HFKTCQLFLLAKKFIDVNKLDDNTSDELIRCVRLPLMRYGDLFGIVVNSGLVSPKRYLDVLKSKARIDKIIADKFLNMTLGSLGSLLGANMDNTRHELLKNRALFVPNINLCSDQFRYEVISGRIDIIEGKVGSKVGDYSHIQIESCGLTDGTGSHIQMRIVDGQAVRLGEFPWMASIRKSKPSGDETIDSFCAGAIIANHWVLTVANCFIQPEFQKPEMVSVSMGSTNKDMGRRFHVKSIRLHEGWDGKSWTNDMALVRLAEEFEPSVFKDNSSGRPMYSANSVCLPVRDWFQGGQESAVFSGWGFVDSNVTQEDNELQKAMYTMDESAKCDVRQVCGLESRHVPCFGDAGGPLVQFDDKRAVLLGLFTHMIPLANSTVSQHMCGPSRLYFTRVSYYIDWIVSTIEADNQRIKAQESSLRRNAFVFSHVGLCALVFGYSIVGAFTFRALEAPNELNYRHFVANERLKFADTLWTITQNSSVLNQKEWCDDVSKELEKLEKSLVIALKYNGYDGLAPVMTELLIKYKFLNFKIKTFSSEL</sequence>
<dbReference type="CDD" id="cd00190">
    <property type="entry name" value="Tryp_SPc"/>
    <property type="match status" value="1"/>
</dbReference>
<feature type="non-terminal residue" evidence="5">
    <location>
        <position position="1"/>
    </location>
</feature>
<keyword evidence="1" id="KW-1015">Disulfide bond</keyword>
<dbReference type="GO" id="GO:0006508">
    <property type="term" value="P:proteolysis"/>
    <property type="evidence" value="ECO:0007669"/>
    <property type="project" value="InterPro"/>
</dbReference>
<feature type="transmembrane region" description="Helical" evidence="3">
    <location>
        <begin position="426"/>
        <end position="450"/>
    </location>
</feature>
<dbReference type="InterPro" id="IPR009003">
    <property type="entry name" value="Peptidase_S1_PA"/>
</dbReference>
<keyword evidence="6" id="KW-1185">Reference proteome</keyword>
<feature type="domain" description="Peptidase S1" evidence="4">
    <location>
        <begin position="161"/>
        <end position="407"/>
    </location>
</feature>
<dbReference type="InterPro" id="IPR043504">
    <property type="entry name" value="Peptidase_S1_PA_chymotrypsin"/>
</dbReference>
<proteinExistence type="inferred from homology"/>
<evidence type="ECO:0000259" key="4">
    <source>
        <dbReference type="PROSITE" id="PS50240"/>
    </source>
</evidence>
<keyword evidence="3" id="KW-1133">Transmembrane helix</keyword>
<evidence type="ECO:0000256" key="1">
    <source>
        <dbReference type="ARBA" id="ARBA00023157"/>
    </source>
</evidence>
<dbReference type="SUPFAM" id="SSF50494">
    <property type="entry name" value="Trypsin-like serine proteases"/>
    <property type="match status" value="1"/>
</dbReference>
<organism evidence="5">
    <name type="scientific">Oppiella nova</name>
    <dbReference type="NCBI Taxonomy" id="334625"/>
    <lineage>
        <taxon>Eukaryota</taxon>
        <taxon>Metazoa</taxon>
        <taxon>Ecdysozoa</taxon>
        <taxon>Arthropoda</taxon>
        <taxon>Chelicerata</taxon>
        <taxon>Arachnida</taxon>
        <taxon>Acari</taxon>
        <taxon>Acariformes</taxon>
        <taxon>Sarcoptiformes</taxon>
        <taxon>Oribatida</taxon>
        <taxon>Brachypylina</taxon>
        <taxon>Oppioidea</taxon>
        <taxon>Oppiidae</taxon>
        <taxon>Oppiella</taxon>
    </lineage>
</organism>
<dbReference type="EMBL" id="CAJPVJ010006091">
    <property type="protein sequence ID" value="CAG2170128.1"/>
    <property type="molecule type" value="Genomic_DNA"/>
</dbReference>
<dbReference type="Pfam" id="PF00089">
    <property type="entry name" value="Trypsin"/>
    <property type="match status" value="1"/>
</dbReference>
<evidence type="ECO:0000256" key="3">
    <source>
        <dbReference type="SAM" id="Phobius"/>
    </source>
</evidence>
<keyword evidence="3" id="KW-0812">Transmembrane</keyword>
<gene>
    <name evidence="5" type="ORF">ONB1V03_LOCUS9599</name>
</gene>
<dbReference type="GO" id="GO:0004252">
    <property type="term" value="F:serine-type endopeptidase activity"/>
    <property type="evidence" value="ECO:0007669"/>
    <property type="project" value="InterPro"/>
</dbReference>
<comment type="similarity">
    <text evidence="2">Belongs to the peptidase S1 family. CLIP subfamily.</text>
</comment>
<reference evidence="5" key="1">
    <citation type="submission" date="2020-11" db="EMBL/GenBank/DDBJ databases">
        <authorList>
            <person name="Tran Van P."/>
        </authorList>
    </citation>
    <scope>NUCLEOTIDE SEQUENCE</scope>
</reference>
<dbReference type="PANTHER" id="PTHR24256">
    <property type="entry name" value="TRYPTASE-RELATED"/>
    <property type="match status" value="1"/>
</dbReference>
<dbReference type="InterPro" id="IPR001254">
    <property type="entry name" value="Trypsin_dom"/>
</dbReference>
<dbReference type="InterPro" id="IPR051487">
    <property type="entry name" value="Ser/Thr_Proteases_Immune/Dev"/>
</dbReference>
<name>A0A7R9M3K8_9ACAR</name>
<evidence type="ECO:0000256" key="2">
    <source>
        <dbReference type="ARBA" id="ARBA00024195"/>
    </source>
</evidence>
<dbReference type="Gene3D" id="2.40.10.10">
    <property type="entry name" value="Trypsin-like serine proteases"/>
    <property type="match status" value="1"/>
</dbReference>
<evidence type="ECO:0000313" key="6">
    <source>
        <dbReference type="Proteomes" id="UP000728032"/>
    </source>
</evidence>
<dbReference type="SMART" id="SM00020">
    <property type="entry name" value="Tryp_SPc"/>
    <property type="match status" value="1"/>
</dbReference>
<dbReference type="PROSITE" id="PS50240">
    <property type="entry name" value="TRYPSIN_DOM"/>
    <property type="match status" value="1"/>
</dbReference>
<dbReference type="InterPro" id="IPR001314">
    <property type="entry name" value="Peptidase_S1A"/>
</dbReference>
<protein>
    <recommendedName>
        <fullName evidence="4">Peptidase S1 domain-containing protein</fullName>
    </recommendedName>
</protein>
<dbReference type="PRINTS" id="PR00722">
    <property type="entry name" value="CHYMOTRYPSIN"/>
</dbReference>
<accession>A0A7R9M3K8</accession>
<dbReference type="Gene3D" id="1.10.287.70">
    <property type="match status" value="1"/>
</dbReference>
<dbReference type="EMBL" id="OC920916">
    <property type="protein sequence ID" value="CAD7652941.1"/>
    <property type="molecule type" value="Genomic_DNA"/>
</dbReference>
<keyword evidence="3" id="KW-0472">Membrane</keyword>